<reference evidence="2 3" key="1">
    <citation type="submission" date="2020-08" db="EMBL/GenBank/DDBJ databases">
        <title>A Genomic Blueprint of the Chicken Gut Microbiome.</title>
        <authorList>
            <person name="Gilroy R."/>
            <person name="Ravi A."/>
            <person name="Getino M."/>
            <person name="Pursley I."/>
            <person name="Horton D.L."/>
            <person name="Alikhan N.-F."/>
            <person name="Baker D."/>
            <person name="Gharbi K."/>
            <person name="Hall N."/>
            <person name="Watson M."/>
            <person name="Adriaenssens E.M."/>
            <person name="Foster-Nyarko E."/>
            <person name="Jarju S."/>
            <person name="Secka A."/>
            <person name="Antonio M."/>
            <person name="Oren A."/>
            <person name="Chaudhuri R."/>
            <person name="La Ragione R.M."/>
            <person name="Hildebrand F."/>
            <person name="Pallen M.J."/>
        </authorList>
    </citation>
    <scope>NUCLEOTIDE SEQUENCE [LARGE SCALE GENOMIC DNA]</scope>
    <source>
        <strain evidence="2 3">Sa1CUA4</strain>
    </source>
</reference>
<protein>
    <submittedName>
        <fullName evidence="2">Uncharacterized protein</fullName>
    </submittedName>
</protein>
<dbReference type="PROSITE" id="PS51257">
    <property type="entry name" value="PROKAR_LIPOPROTEIN"/>
    <property type="match status" value="1"/>
</dbReference>
<keyword evidence="3" id="KW-1185">Reference proteome</keyword>
<dbReference type="EMBL" id="JACSPM010000001">
    <property type="protein sequence ID" value="MBD8023172.1"/>
    <property type="molecule type" value="Genomic_DNA"/>
</dbReference>
<dbReference type="Proteomes" id="UP000602532">
    <property type="component" value="Unassembled WGS sequence"/>
</dbReference>
<evidence type="ECO:0000256" key="1">
    <source>
        <dbReference type="SAM" id="SignalP"/>
    </source>
</evidence>
<keyword evidence="1" id="KW-0732">Signal</keyword>
<name>A0ABR8X226_9MICO</name>
<feature type="chain" id="PRO_5047445900" evidence="1">
    <location>
        <begin position="24"/>
        <end position="152"/>
    </location>
</feature>
<evidence type="ECO:0000313" key="3">
    <source>
        <dbReference type="Proteomes" id="UP000602532"/>
    </source>
</evidence>
<accession>A0ABR8X226</accession>
<sequence length="152" mass="15341">MKRFRAVLAIAVAIGALALSGCASDPDVGGLESGLSEIDGVSGTLAYTTHSGGPWNTQVVVLLFVDDPSEEAVVATARAAAPVLAGDPASSGREVAVYFIDGDRADYEGRSAAFADAVPVTPALAEALGVSQPGSEALRLSPDDVRRLADGS</sequence>
<comment type="caution">
    <text evidence="2">The sequence shown here is derived from an EMBL/GenBank/DDBJ whole genome shotgun (WGS) entry which is preliminary data.</text>
</comment>
<proteinExistence type="predicted"/>
<gene>
    <name evidence="2" type="ORF">H9622_06135</name>
</gene>
<feature type="signal peptide" evidence="1">
    <location>
        <begin position="1"/>
        <end position="23"/>
    </location>
</feature>
<evidence type="ECO:0000313" key="2">
    <source>
        <dbReference type="EMBL" id="MBD8023172.1"/>
    </source>
</evidence>
<organism evidence="2 3">
    <name type="scientific">Microbacterium gallinarum</name>
    <dbReference type="NCBI Taxonomy" id="2762209"/>
    <lineage>
        <taxon>Bacteria</taxon>
        <taxon>Bacillati</taxon>
        <taxon>Actinomycetota</taxon>
        <taxon>Actinomycetes</taxon>
        <taxon>Micrococcales</taxon>
        <taxon>Microbacteriaceae</taxon>
        <taxon>Microbacterium</taxon>
    </lineage>
</organism>